<dbReference type="PROSITE" id="PS50011">
    <property type="entry name" value="PROTEIN_KINASE_DOM"/>
    <property type="match status" value="1"/>
</dbReference>
<evidence type="ECO:0000313" key="2">
    <source>
        <dbReference type="EMBL" id="CAG8982278.1"/>
    </source>
</evidence>
<accession>A0A9N9LYQ6</accession>
<evidence type="ECO:0000313" key="3">
    <source>
        <dbReference type="Proteomes" id="UP000701801"/>
    </source>
</evidence>
<keyword evidence="3" id="KW-1185">Reference proteome</keyword>
<dbReference type="OrthoDB" id="4062651at2759"/>
<dbReference type="Proteomes" id="UP000701801">
    <property type="component" value="Unassembled WGS sequence"/>
</dbReference>
<organism evidence="2 3">
    <name type="scientific">Hymenoscyphus albidus</name>
    <dbReference type="NCBI Taxonomy" id="595503"/>
    <lineage>
        <taxon>Eukaryota</taxon>
        <taxon>Fungi</taxon>
        <taxon>Dikarya</taxon>
        <taxon>Ascomycota</taxon>
        <taxon>Pezizomycotina</taxon>
        <taxon>Leotiomycetes</taxon>
        <taxon>Helotiales</taxon>
        <taxon>Helotiaceae</taxon>
        <taxon>Hymenoscyphus</taxon>
    </lineage>
</organism>
<name>A0A9N9LYQ6_9HELO</name>
<proteinExistence type="predicted"/>
<dbReference type="PANTHER" id="PTHR44167:SF24">
    <property type="entry name" value="SERINE_THREONINE-PROTEIN KINASE CHK2"/>
    <property type="match status" value="1"/>
</dbReference>
<gene>
    <name evidence="2" type="ORF">HYALB_00004512</name>
</gene>
<dbReference type="AlphaFoldDB" id="A0A9N9LYQ6"/>
<dbReference type="GO" id="GO:0005634">
    <property type="term" value="C:nucleus"/>
    <property type="evidence" value="ECO:0007669"/>
    <property type="project" value="TreeGrafter"/>
</dbReference>
<dbReference type="InterPro" id="IPR000719">
    <property type="entry name" value="Prot_kinase_dom"/>
</dbReference>
<comment type="caution">
    <text evidence="2">The sequence shown here is derived from an EMBL/GenBank/DDBJ whole genome shotgun (WGS) entry which is preliminary data.</text>
</comment>
<protein>
    <recommendedName>
        <fullName evidence="1">Protein kinase domain-containing protein</fullName>
    </recommendedName>
</protein>
<dbReference type="GO" id="GO:0005524">
    <property type="term" value="F:ATP binding"/>
    <property type="evidence" value="ECO:0007669"/>
    <property type="project" value="InterPro"/>
</dbReference>
<dbReference type="SUPFAM" id="SSF56112">
    <property type="entry name" value="Protein kinase-like (PK-like)"/>
    <property type="match status" value="1"/>
</dbReference>
<feature type="domain" description="Protein kinase" evidence="1">
    <location>
        <begin position="1"/>
        <end position="166"/>
    </location>
</feature>
<dbReference type="EMBL" id="CAJVRM010000585">
    <property type="protein sequence ID" value="CAG8982278.1"/>
    <property type="molecule type" value="Genomic_DNA"/>
</dbReference>
<reference evidence="2" key="1">
    <citation type="submission" date="2021-07" db="EMBL/GenBank/DDBJ databases">
        <authorList>
            <person name="Durling M."/>
        </authorList>
    </citation>
    <scope>NUCLEOTIDE SEQUENCE</scope>
</reference>
<dbReference type="InterPro" id="IPR011009">
    <property type="entry name" value="Kinase-like_dom_sf"/>
</dbReference>
<sequence>MCQIPRVVRDLHTEEKFFFKAGDKRHGFRREVEILAKLKRISEHDPELRTSRIVGLVNWDGQESVLMGMLLENIEGITLHKAIMDASIDEKRKWMDQIEATVKSLHGYGIVWGDVKPDNVMIDSSGDAILIDFGGGGTLEYVDLEHHETKEGDLQGLKRLRSNFIC</sequence>
<evidence type="ECO:0000259" key="1">
    <source>
        <dbReference type="PROSITE" id="PS50011"/>
    </source>
</evidence>
<dbReference type="PANTHER" id="PTHR44167">
    <property type="entry name" value="OVARIAN-SPECIFIC SERINE/THREONINE-PROTEIN KINASE LOK-RELATED"/>
    <property type="match status" value="1"/>
</dbReference>
<dbReference type="GO" id="GO:0004674">
    <property type="term" value="F:protein serine/threonine kinase activity"/>
    <property type="evidence" value="ECO:0007669"/>
    <property type="project" value="TreeGrafter"/>
</dbReference>
<dbReference type="GO" id="GO:0044773">
    <property type="term" value="P:mitotic DNA damage checkpoint signaling"/>
    <property type="evidence" value="ECO:0007669"/>
    <property type="project" value="TreeGrafter"/>
</dbReference>
<dbReference type="Gene3D" id="1.10.510.10">
    <property type="entry name" value="Transferase(Phosphotransferase) domain 1"/>
    <property type="match status" value="1"/>
</dbReference>
<dbReference type="Pfam" id="PF00069">
    <property type="entry name" value="Pkinase"/>
    <property type="match status" value="1"/>
</dbReference>